<dbReference type="InterPro" id="IPR049326">
    <property type="entry name" value="Rhodopsin_dom_fungi"/>
</dbReference>
<organism evidence="9 10">
    <name type="scientific">Elsinoe australis</name>
    <dbReference type="NCBI Taxonomy" id="40998"/>
    <lineage>
        <taxon>Eukaryota</taxon>
        <taxon>Fungi</taxon>
        <taxon>Dikarya</taxon>
        <taxon>Ascomycota</taxon>
        <taxon>Pezizomycotina</taxon>
        <taxon>Dothideomycetes</taxon>
        <taxon>Dothideomycetidae</taxon>
        <taxon>Myriangiales</taxon>
        <taxon>Elsinoaceae</taxon>
        <taxon>Elsinoe</taxon>
    </lineage>
</organism>
<comment type="similarity">
    <text evidence="5">Belongs to the SAT4 family.</text>
</comment>
<feature type="region of interest" description="Disordered" evidence="6">
    <location>
        <begin position="272"/>
        <end position="346"/>
    </location>
</feature>
<keyword evidence="4 7" id="KW-0472">Membrane</keyword>
<dbReference type="Proteomes" id="UP000308133">
    <property type="component" value="Unassembled WGS sequence"/>
</dbReference>
<evidence type="ECO:0000313" key="10">
    <source>
        <dbReference type="Proteomes" id="UP000308133"/>
    </source>
</evidence>
<reference evidence="9 10" key="1">
    <citation type="submission" date="2018-02" db="EMBL/GenBank/DDBJ databases">
        <title>Draft genome sequences of Elsinoe sp., causing black scab on jojoba.</title>
        <authorList>
            <person name="Stodart B."/>
            <person name="Jeffress S."/>
            <person name="Ash G."/>
            <person name="Arun Chinnappa K."/>
        </authorList>
    </citation>
    <scope>NUCLEOTIDE SEQUENCE [LARGE SCALE GENOMIC DNA]</scope>
    <source>
        <strain evidence="9 10">Hillstone_2</strain>
    </source>
</reference>
<evidence type="ECO:0000256" key="3">
    <source>
        <dbReference type="ARBA" id="ARBA00022989"/>
    </source>
</evidence>
<feature type="transmembrane region" description="Helical" evidence="7">
    <location>
        <begin position="12"/>
        <end position="28"/>
    </location>
</feature>
<dbReference type="Pfam" id="PF20684">
    <property type="entry name" value="Fung_rhodopsin"/>
    <property type="match status" value="1"/>
</dbReference>
<keyword evidence="3 7" id="KW-1133">Transmembrane helix</keyword>
<feature type="transmembrane region" description="Helical" evidence="7">
    <location>
        <begin position="82"/>
        <end position="105"/>
    </location>
</feature>
<evidence type="ECO:0000256" key="4">
    <source>
        <dbReference type="ARBA" id="ARBA00023136"/>
    </source>
</evidence>
<evidence type="ECO:0000313" key="9">
    <source>
        <dbReference type="EMBL" id="TKX27554.1"/>
    </source>
</evidence>
<gene>
    <name evidence="9" type="ORF">C1H76_0392</name>
</gene>
<evidence type="ECO:0000256" key="5">
    <source>
        <dbReference type="ARBA" id="ARBA00038359"/>
    </source>
</evidence>
<feature type="transmembrane region" description="Helical" evidence="7">
    <location>
        <begin position="160"/>
        <end position="192"/>
    </location>
</feature>
<name>A0A4U7BFT4_9PEZI</name>
<feature type="transmembrane region" description="Helical" evidence="7">
    <location>
        <begin position="204"/>
        <end position="224"/>
    </location>
</feature>
<sequence length="357" mass="39124">MDGNKQTLASNIGFFASSLIFFALRIYVRAFKLRTLGSDDYLMIASQGFFVAYLAAQLYAVFHGCGKRLDQLDIHSATEARRGWFFAALMYEPATVLLKLSAGAFILKFTTNKVHRFILWATAIACILIGALFWFVLLLQCRPIPYWWRLVSPTSEGSCIPIRIFLISGTVGATLNAFADLVYAILPIHLVYNSTWNLRTKATVCLLLGFGSIAGVTTLVRIHYSHAVDEVYMRNGEFLSQSSPLTVLTTAEVGLGITAACAATFRPLFDRGGSQKLQSDPNWRGPGGHSRDGDLGTGSGLRMGLVNSNEKKEEEEDNGLQVVSTESGGLESQRETGQTHDIEKGGLIVYTTVVSEN</sequence>
<comment type="subcellular location">
    <subcellularLocation>
        <location evidence="1">Membrane</location>
        <topology evidence="1">Multi-pass membrane protein</topology>
    </subcellularLocation>
</comment>
<dbReference type="GO" id="GO:0016020">
    <property type="term" value="C:membrane"/>
    <property type="evidence" value="ECO:0007669"/>
    <property type="project" value="UniProtKB-SubCell"/>
</dbReference>
<dbReference type="PANTHER" id="PTHR33048:SF96">
    <property type="entry name" value="INTEGRAL MEMBRANE PROTEIN"/>
    <property type="match status" value="1"/>
</dbReference>
<accession>A0A4U7BFT4</accession>
<evidence type="ECO:0000256" key="7">
    <source>
        <dbReference type="SAM" id="Phobius"/>
    </source>
</evidence>
<feature type="transmembrane region" description="Helical" evidence="7">
    <location>
        <begin position="117"/>
        <end position="140"/>
    </location>
</feature>
<keyword evidence="2 7" id="KW-0812">Transmembrane</keyword>
<dbReference type="InterPro" id="IPR052337">
    <property type="entry name" value="SAT4-like"/>
</dbReference>
<dbReference type="PANTHER" id="PTHR33048">
    <property type="entry name" value="PTH11-LIKE INTEGRAL MEMBRANE PROTEIN (AFU_ORTHOLOGUE AFUA_5G11245)"/>
    <property type="match status" value="1"/>
</dbReference>
<evidence type="ECO:0000256" key="6">
    <source>
        <dbReference type="SAM" id="MobiDB-lite"/>
    </source>
</evidence>
<feature type="transmembrane region" description="Helical" evidence="7">
    <location>
        <begin position="40"/>
        <end position="62"/>
    </location>
</feature>
<dbReference type="AlphaFoldDB" id="A0A4U7BFT4"/>
<feature type="compositionally biased region" description="Basic and acidic residues" evidence="6">
    <location>
        <begin position="332"/>
        <end position="344"/>
    </location>
</feature>
<evidence type="ECO:0000259" key="8">
    <source>
        <dbReference type="Pfam" id="PF20684"/>
    </source>
</evidence>
<protein>
    <recommendedName>
        <fullName evidence="8">Rhodopsin domain-containing protein</fullName>
    </recommendedName>
</protein>
<evidence type="ECO:0000256" key="2">
    <source>
        <dbReference type="ARBA" id="ARBA00022692"/>
    </source>
</evidence>
<evidence type="ECO:0000256" key="1">
    <source>
        <dbReference type="ARBA" id="ARBA00004141"/>
    </source>
</evidence>
<feature type="domain" description="Rhodopsin" evidence="8">
    <location>
        <begin position="24"/>
        <end position="271"/>
    </location>
</feature>
<proteinExistence type="inferred from homology"/>
<dbReference type="EMBL" id="PTQR01000004">
    <property type="protein sequence ID" value="TKX27554.1"/>
    <property type="molecule type" value="Genomic_DNA"/>
</dbReference>
<comment type="caution">
    <text evidence="9">The sequence shown here is derived from an EMBL/GenBank/DDBJ whole genome shotgun (WGS) entry which is preliminary data.</text>
</comment>